<dbReference type="SUPFAM" id="SSF51126">
    <property type="entry name" value="Pectin lyase-like"/>
    <property type="match status" value="1"/>
</dbReference>
<name>A0A9W6JWG5_9HYPH</name>
<dbReference type="RefSeq" id="WP_213358739.1">
    <property type="nucleotide sequence ID" value="NZ_BSFM01000012.1"/>
</dbReference>
<dbReference type="InterPro" id="IPR011050">
    <property type="entry name" value="Pectin_lyase_fold/virulence"/>
</dbReference>
<protein>
    <recommendedName>
        <fullName evidence="1">Hedgehog/Intein (Hint) domain-containing protein</fullName>
    </recommendedName>
</protein>
<dbReference type="SUPFAM" id="SSF51294">
    <property type="entry name" value="Hedgehog/intein (Hint) domain"/>
    <property type="match status" value="1"/>
</dbReference>
<reference evidence="2" key="1">
    <citation type="journal article" date="2014" name="Int. J. Syst. Evol. Microbiol.">
        <title>Complete genome sequence of Corynebacterium casei LMG S-19264T (=DSM 44701T), isolated from a smear-ripened cheese.</title>
        <authorList>
            <consortium name="US DOE Joint Genome Institute (JGI-PGF)"/>
            <person name="Walter F."/>
            <person name="Albersmeier A."/>
            <person name="Kalinowski J."/>
            <person name="Ruckert C."/>
        </authorList>
    </citation>
    <scope>NUCLEOTIDE SEQUENCE</scope>
    <source>
        <strain evidence="2">VKM B-2789</strain>
    </source>
</reference>
<gene>
    <name evidence="2" type="ORF">GCM10017653_24920</name>
</gene>
<dbReference type="Gene3D" id="2.170.16.10">
    <property type="entry name" value="Hedgehog/Intein (Hint) domain"/>
    <property type="match status" value="1"/>
</dbReference>
<dbReference type="PROSITE" id="PS50817">
    <property type="entry name" value="INTEIN_N_TER"/>
    <property type="match status" value="1"/>
</dbReference>
<evidence type="ECO:0000259" key="1">
    <source>
        <dbReference type="Pfam" id="PF13403"/>
    </source>
</evidence>
<evidence type="ECO:0000313" key="2">
    <source>
        <dbReference type="EMBL" id="GLK84422.1"/>
    </source>
</evidence>
<dbReference type="EMBL" id="BSFM01000012">
    <property type="protein sequence ID" value="GLK84422.1"/>
    <property type="molecule type" value="Genomic_DNA"/>
</dbReference>
<keyword evidence="3" id="KW-1185">Reference proteome</keyword>
<dbReference type="InterPro" id="IPR006141">
    <property type="entry name" value="Intein_N"/>
</dbReference>
<organism evidence="2 3">
    <name type="scientific">Ancylobacter defluvii</name>
    <dbReference type="NCBI Taxonomy" id="1282440"/>
    <lineage>
        <taxon>Bacteria</taxon>
        <taxon>Pseudomonadati</taxon>
        <taxon>Pseudomonadota</taxon>
        <taxon>Alphaproteobacteria</taxon>
        <taxon>Hyphomicrobiales</taxon>
        <taxon>Xanthobacteraceae</taxon>
        <taxon>Ancylobacter</taxon>
    </lineage>
</organism>
<sequence>MADLNVASGATTTVNTNASYGGIFLGSSSTLIVDGASISTAYLDPGSNSLIKVTGGATFTNTGWTGGSNVTFQIDGASTLDFSIAAGGGGGIDGQKVIFTGTGDGTLRLPGGITSLDIQGFATGDVLHFSDADITEFRTIDNGDGTFTLQAVQVQSEWYTAILSSVTLSGSFNPADFIFDPETGTVGYACFLRGTMIATPEGETAVENLKAGDLVLTHDGRSVAVKWIGHRTLRVRAIPEAKRIEAMPIRIRKGALGKGQPHRELVVSPQHHMYLDGALVPAVLLVNGKTIVQDFSMEKIEYFHVELDRFDVILAEGTPTESYLDTGNRAMFDGESRVVTQLRPSFQEERRELTRQARAACGFEVLRNGPRLNKLRRRLFARAESLTGLVRKTDSGLRLLCNGGEIRPDVSSEGRYSFTLETLPAGGLLLLSRTTVLRDGVDNATRSLDVVGVGVTGIELRAGASVRDIPLDHAALTGFHPMHRHQGGQRRWTSQAALMPASLFTGLNGPVTVTLTIDSGSLRYWSKAAAKRIARAA</sequence>
<accession>A0A9W6JWG5</accession>
<proteinExistence type="predicted"/>
<dbReference type="AlphaFoldDB" id="A0A9W6JWG5"/>
<feature type="domain" description="Hedgehog/Intein (Hint)" evidence="1">
    <location>
        <begin position="190"/>
        <end position="326"/>
    </location>
</feature>
<dbReference type="InterPro" id="IPR028992">
    <property type="entry name" value="Hedgehog/Intein_dom"/>
</dbReference>
<comment type="caution">
    <text evidence="2">The sequence shown here is derived from an EMBL/GenBank/DDBJ whole genome shotgun (WGS) entry which is preliminary data.</text>
</comment>
<reference evidence="2" key="2">
    <citation type="submission" date="2023-01" db="EMBL/GenBank/DDBJ databases">
        <authorList>
            <person name="Sun Q."/>
            <person name="Evtushenko L."/>
        </authorList>
    </citation>
    <scope>NUCLEOTIDE SEQUENCE</scope>
    <source>
        <strain evidence="2">VKM B-2789</strain>
    </source>
</reference>
<dbReference type="GO" id="GO:0016539">
    <property type="term" value="P:intein-mediated protein splicing"/>
    <property type="evidence" value="ECO:0007669"/>
    <property type="project" value="InterPro"/>
</dbReference>
<dbReference type="Pfam" id="PF13403">
    <property type="entry name" value="Hint_2"/>
    <property type="match status" value="1"/>
</dbReference>
<dbReference type="InterPro" id="IPR036844">
    <property type="entry name" value="Hint_dom_sf"/>
</dbReference>
<dbReference type="Proteomes" id="UP001143330">
    <property type="component" value="Unassembled WGS sequence"/>
</dbReference>
<evidence type="ECO:0000313" key="3">
    <source>
        <dbReference type="Proteomes" id="UP001143330"/>
    </source>
</evidence>